<feature type="compositionally biased region" description="Acidic residues" evidence="1">
    <location>
        <begin position="196"/>
        <end position="207"/>
    </location>
</feature>
<feature type="region of interest" description="Disordered" evidence="1">
    <location>
        <begin position="177"/>
        <end position="220"/>
    </location>
</feature>
<gene>
    <name evidence="2" type="ORF">AVDCRST_MAG30-3859</name>
</gene>
<reference evidence="2" key="1">
    <citation type="submission" date="2020-02" db="EMBL/GenBank/DDBJ databases">
        <authorList>
            <person name="Meier V. D."/>
        </authorList>
    </citation>
    <scope>NUCLEOTIDE SEQUENCE</scope>
    <source>
        <strain evidence="2">AVDCRST_MAG30</strain>
    </source>
</reference>
<feature type="compositionally biased region" description="Basic and acidic residues" evidence="1">
    <location>
        <begin position="208"/>
        <end position="220"/>
    </location>
</feature>
<feature type="region of interest" description="Disordered" evidence="1">
    <location>
        <begin position="62"/>
        <end position="85"/>
    </location>
</feature>
<dbReference type="AlphaFoldDB" id="A0A6J4TUC8"/>
<proteinExistence type="predicted"/>
<name>A0A6J4TUC8_9ACTN</name>
<dbReference type="EMBL" id="CADCVS010000508">
    <property type="protein sequence ID" value="CAA9531787.1"/>
    <property type="molecule type" value="Genomic_DNA"/>
</dbReference>
<sequence>MPRRGRAATAVELARATGALGVQGARVLEQPGRLHVAAEVRRVDRLAAQRLVEALGAAEGEGLGQQAAADGDEPRLVGDARPQAPEPVVDDRRVIERELGQRVDGLPGRVAVGRPLVGKRLGRDERHVGDRGQPPARVAGRVGVGAQLLEVDRADARLLAQLALRGLLRRLVRADEPARQGEGPRLRLLEAAGEQDAQDPVDEGEDDGVGRQADRRLVAG</sequence>
<evidence type="ECO:0000313" key="2">
    <source>
        <dbReference type="EMBL" id="CAA9531787.1"/>
    </source>
</evidence>
<accession>A0A6J4TUC8</accession>
<evidence type="ECO:0000256" key="1">
    <source>
        <dbReference type="SAM" id="MobiDB-lite"/>
    </source>
</evidence>
<protein>
    <submittedName>
        <fullName evidence="2">Uncharacterized protein</fullName>
    </submittedName>
</protein>
<organism evidence="2">
    <name type="scientific">uncultured Solirubrobacteraceae bacterium</name>
    <dbReference type="NCBI Taxonomy" id="1162706"/>
    <lineage>
        <taxon>Bacteria</taxon>
        <taxon>Bacillati</taxon>
        <taxon>Actinomycetota</taxon>
        <taxon>Thermoleophilia</taxon>
        <taxon>Solirubrobacterales</taxon>
        <taxon>Solirubrobacteraceae</taxon>
        <taxon>environmental samples</taxon>
    </lineage>
</organism>
<feature type="compositionally biased region" description="Basic and acidic residues" evidence="1">
    <location>
        <begin position="177"/>
        <end position="188"/>
    </location>
</feature>